<dbReference type="EMBL" id="APWK03000055">
    <property type="protein sequence ID" value="PHH52863.1"/>
    <property type="molecule type" value="Genomic_DNA"/>
</dbReference>
<evidence type="ECO:0000313" key="4">
    <source>
        <dbReference type="Proteomes" id="UP000222788"/>
    </source>
</evidence>
<keyword evidence="4" id="KW-1185">Reference proteome</keyword>
<dbReference type="PANTHER" id="PTHR46588:SF1">
    <property type="entry name" value="SERINE_THREONINE_TYROSINE-INTERACTING PROTEIN"/>
    <property type="match status" value="1"/>
</dbReference>
<dbReference type="InterPro" id="IPR020422">
    <property type="entry name" value="TYR_PHOSPHATASE_DUAL_dom"/>
</dbReference>
<dbReference type="GO" id="GO:0140096">
    <property type="term" value="F:catalytic activity, acting on a protein"/>
    <property type="evidence" value="ECO:0007669"/>
    <property type="project" value="UniProtKB-ARBA"/>
</dbReference>
<dbReference type="GO" id="GO:1990444">
    <property type="term" value="F:F-box domain binding"/>
    <property type="evidence" value="ECO:0007669"/>
    <property type="project" value="TreeGrafter"/>
</dbReference>
<accession>A0A2C5X4A0</accession>
<dbReference type="PANTHER" id="PTHR46588">
    <property type="entry name" value="SERINE/THREONINE/TYROSINE-INTERACTING PROTEIN"/>
    <property type="match status" value="1"/>
</dbReference>
<dbReference type="GO" id="GO:0005737">
    <property type="term" value="C:cytoplasm"/>
    <property type="evidence" value="ECO:0007669"/>
    <property type="project" value="TreeGrafter"/>
</dbReference>
<feature type="domain" description="Tyrosine-protein phosphatase" evidence="2">
    <location>
        <begin position="107"/>
        <end position="294"/>
    </location>
</feature>
<dbReference type="CDD" id="cd14498">
    <property type="entry name" value="DSP"/>
    <property type="match status" value="1"/>
</dbReference>
<dbReference type="GO" id="GO:0062026">
    <property type="term" value="P:negative regulation of SCF-dependent proteasomal ubiquitin-dependent catabolic process"/>
    <property type="evidence" value="ECO:0007669"/>
    <property type="project" value="TreeGrafter"/>
</dbReference>
<dbReference type="GO" id="GO:0070372">
    <property type="term" value="P:regulation of ERK1 and ERK2 cascade"/>
    <property type="evidence" value="ECO:0007669"/>
    <property type="project" value="TreeGrafter"/>
</dbReference>
<organism evidence="3 4">
    <name type="scientific">Ceratocystis fimbriata CBS 114723</name>
    <dbReference type="NCBI Taxonomy" id="1035309"/>
    <lineage>
        <taxon>Eukaryota</taxon>
        <taxon>Fungi</taxon>
        <taxon>Dikarya</taxon>
        <taxon>Ascomycota</taxon>
        <taxon>Pezizomycotina</taxon>
        <taxon>Sordariomycetes</taxon>
        <taxon>Hypocreomycetidae</taxon>
        <taxon>Microascales</taxon>
        <taxon>Ceratocystidaceae</taxon>
        <taxon>Ceratocystis</taxon>
    </lineage>
</organism>
<dbReference type="Gene3D" id="3.90.190.10">
    <property type="entry name" value="Protein tyrosine phosphatase superfamily"/>
    <property type="match status" value="1"/>
</dbReference>
<dbReference type="GO" id="GO:0005654">
    <property type="term" value="C:nucleoplasm"/>
    <property type="evidence" value="ECO:0007669"/>
    <property type="project" value="TreeGrafter"/>
</dbReference>
<dbReference type="SMART" id="SM00195">
    <property type="entry name" value="DSPc"/>
    <property type="match status" value="1"/>
</dbReference>
<proteinExistence type="inferred from homology"/>
<protein>
    <recommendedName>
        <fullName evidence="2">Tyrosine-protein phosphatase domain-containing protein</fullName>
    </recommendedName>
</protein>
<dbReference type="AlphaFoldDB" id="A0A2C5X4A0"/>
<name>A0A2C5X4A0_9PEZI</name>
<reference evidence="3 4" key="1">
    <citation type="journal article" date="2013" name="Fungal Biol.">
        <title>Analysis of microsatellite markers in the genome of the plant pathogen Ceratocystis fimbriata.</title>
        <authorList>
            <person name="Simpson M.C."/>
            <person name="Wilken P.M."/>
            <person name="Coetzee M.P."/>
            <person name="Wingfield M.J."/>
            <person name="Wingfield B.D."/>
        </authorList>
    </citation>
    <scope>NUCLEOTIDE SEQUENCE [LARGE SCALE GENOMIC DNA]</scope>
    <source>
        <strain evidence="3 4">CBS 114723</strain>
    </source>
</reference>
<dbReference type="InterPro" id="IPR029021">
    <property type="entry name" value="Prot-tyrosine_phosphatase-like"/>
</dbReference>
<dbReference type="InterPro" id="IPR000340">
    <property type="entry name" value="Dual-sp_phosphatase_cat-dom"/>
</dbReference>
<evidence type="ECO:0000259" key="2">
    <source>
        <dbReference type="SMART" id="SM00195"/>
    </source>
</evidence>
<dbReference type="Proteomes" id="UP000222788">
    <property type="component" value="Unassembled WGS sequence"/>
</dbReference>
<dbReference type="Pfam" id="PF00782">
    <property type="entry name" value="DSPc"/>
    <property type="match status" value="1"/>
</dbReference>
<dbReference type="OrthoDB" id="10252009at2759"/>
<gene>
    <name evidence="3" type="ORF">CFIMG_008339RA00001</name>
</gene>
<reference evidence="3 4" key="2">
    <citation type="journal article" date="2013" name="IMA Fungus">
        <title>IMA Genome-F 1: Ceratocystis fimbriata: Draft nuclear genome sequence for the plant pathogen, Ceratocystis fimbriata.</title>
        <authorList>
            <person name="Wilken P.M."/>
            <person name="Steenkamp E.T."/>
            <person name="Wingfield M.J."/>
            <person name="de Beer Z.W."/>
            <person name="Wingfield B.D."/>
        </authorList>
    </citation>
    <scope>NUCLEOTIDE SEQUENCE [LARGE SCALE GENOMIC DNA]</scope>
    <source>
        <strain evidence="3 4">CBS 114723</strain>
    </source>
</reference>
<sequence>MAVVPRRGSYKVTMDPFLPHNSSSNVQQVAPYSRGAPSPPYINLSGIHRRQKDEEQLEYPVLYFAPHMLPIIGPDSLSEDLVAAAIGIKFTTEKQSSQEWRWNMRHEAQPITDSLLVGPSLVARSKDFLVDAGITMAITVIDPRLIPWQATMRKTVMDAGIEMHVIPAESATEILHSLGDTINMINQHLVSVFCQRVRAAGFSVDDVVRDAAAAYSSGDPKEICAMDAQLATLRGKVLLTCESGNSRSVTVAVAYLMAITGEQMHVVVQFVCTQRFCSIFEEEHKRVLLTWNDILTAKLEVSKAHRRAAVGQTQMALIAGPEMSPRKEKRLIADVYDDIKTEAGPAAPTTTIDQSELVLDKDRYEGRGYFAPFIDTNLEDQNRLT</sequence>
<evidence type="ECO:0000256" key="1">
    <source>
        <dbReference type="ARBA" id="ARBA00009649"/>
    </source>
</evidence>
<evidence type="ECO:0000313" key="3">
    <source>
        <dbReference type="EMBL" id="PHH52863.1"/>
    </source>
</evidence>
<dbReference type="SUPFAM" id="SSF52799">
    <property type="entry name" value="(Phosphotyrosine protein) phosphatases II"/>
    <property type="match status" value="1"/>
</dbReference>
<comment type="caution">
    <text evidence="3">The sequence shown here is derived from an EMBL/GenBank/DDBJ whole genome shotgun (WGS) entry which is preliminary data.</text>
</comment>
<dbReference type="InterPro" id="IPR052449">
    <property type="entry name" value="STYX-Interacting_Phosphatase"/>
</dbReference>
<comment type="similarity">
    <text evidence="1">Belongs to the protein-tyrosine phosphatase family. Non-receptor class subfamily.</text>
</comment>
<dbReference type="STRING" id="1035309.A0A2C5X4A0"/>